<evidence type="ECO:0000313" key="2">
    <source>
        <dbReference type="Proteomes" id="UP000060071"/>
    </source>
</evidence>
<name>A0ABM5X7M2_9DEIO</name>
<dbReference type="EMBL" id="CP013910">
    <property type="protein sequence ID" value="ALW89615.1"/>
    <property type="molecule type" value="Genomic_DNA"/>
</dbReference>
<reference evidence="1 2" key="1">
    <citation type="submission" date="2015-12" db="EMBL/GenBank/DDBJ databases">
        <authorList>
            <person name="Kim M.K."/>
            <person name="Srinivasan S."/>
            <person name="Lee J.-J."/>
            <person name="Kim K."/>
        </authorList>
    </citation>
    <scope>NUCLEOTIDE SEQUENCE [LARGE SCALE GENOMIC DNA]</scope>
    <source>
        <strain evidence="1 2">BM2</strain>
    </source>
</reference>
<accession>A0ABM5X7M2</accession>
<evidence type="ECO:0000313" key="1">
    <source>
        <dbReference type="EMBL" id="ALW89615.1"/>
    </source>
</evidence>
<keyword evidence="2" id="KW-1185">Reference proteome</keyword>
<sequence>MNAYGPATQTRVVIHDGSLFDFALNGESTRADRLGEIEQAVKAELVWHIRQGLAQRLREDVSVAA</sequence>
<organism evidence="1 2">
    <name type="scientific">Deinococcus actinosclerus</name>
    <dbReference type="NCBI Taxonomy" id="1768108"/>
    <lineage>
        <taxon>Bacteria</taxon>
        <taxon>Thermotogati</taxon>
        <taxon>Deinococcota</taxon>
        <taxon>Deinococci</taxon>
        <taxon>Deinococcales</taxon>
        <taxon>Deinococcaceae</taxon>
        <taxon>Deinococcus</taxon>
    </lineage>
</organism>
<proteinExistence type="predicted"/>
<gene>
    <name evidence="1" type="ORF">AUC44_12500</name>
</gene>
<protein>
    <submittedName>
        <fullName evidence="1">Uncharacterized protein</fullName>
    </submittedName>
</protein>
<dbReference type="Proteomes" id="UP000060071">
    <property type="component" value="Chromosome"/>
</dbReference>